<dbReference type="AlphaFoldDB" id="A0A2N5SLV0"/>
<dbReference type="Proteomes" id="UP000235388">
    <property type="component" value="Unassembled WGS sequence"/>
</dbReference>
<feature type="compositionally biased region" description="Low complexity" evidence="1">
    <location>
        <begin position="77"/>
        <end position="91"/>
    </location>
</feature>
<name>A0A2N5SLV0_9BASI</name>
<evidence type="ECO:0000313" key="4">
    <source>
        <dbReference type="EMBL" id="PLW45850.1"/>
    </source>
</evidence>
<evidence type="ECO:0000313" key="3">
    <source>
        <dbReference type="EMBL" id="PLW44616.1"/>
    </source>
</evidence>
<evidence type="ECO:0000313" key="5">
    <source>
        <dbReference type="Proteomes" id="UP000235388"/>
    </source>
</evidence>
<dbReference type="EMBL" id="PGCJ01000124">
    <property type="protein sequence ID" value="PLW45850.1"/>
    <property type="molecule type" value="Genomic_DNA"/>
</dbReference>
<feature type="compositionally biased region" description="Polar residues" evidence="1">
    <location>
        <begin position="8"/>
        <end position="51"/>
    </location>
</feature>
<organism evidence="2 5">
    <name type="scientific">Puccinia coronata f. sp. avenae</name>
    <dbReference type="NCBI Taxonomy" id="200324"/>
    <lineage>
        <taxon>Eukaryota</taxon>
        <taxon>Fungi</taxon>
        <taxon>Dikarya</taxon>
        <taxon>Basidiomycota</taxon>
        <taxon>Pucciniomycotina</taxon>
        <taxon>Pucciniomycetes</taxon>
        <taxon>Pucciniales</taxon>
        <taxon>Pucciniaceae</taxon>
        <taxon>Puccinia</taxon>
    </lineage>
</organism>
<evidence type="ECO:0000313" key="6">
    <source>
        <dbReference type="Proteomes" id="UP000235392"/>
    </source>
</evidence>
<feature type="region of interest" description="Disordered" evidence="1">
    <location>
        <begin position="63"/>
        <end position="91"/>
    </location>
</feature>
<feature type="compositionally biased region" description="Polar residues" evidence="1">
    <location>
        <begin position="64"/>
        <end position="75"/>
    </location>
</feature>
<dbReference type="EMBL" id="PGCJ01000927">
    <property type="protein sequence ID" value="PLW14211.1"/>
    <property type="molecule type" value="Genomic_DNA"/>
</dbReference>
<protein>
    <submittedName>
        <fullName evidence="2">Uncharacterized protein</fullName>
    </submittedName>
</protein>
<sequence>MGGGMPENSMQPTSGNPNWVGQDWKLNQSQNQNSKWQAQEWNTNQPQNQHGSWEALEWSMPRAQGNSGVNHTSFHPSVHFSSSNVLSSLLH</sequence>
<reference evidence="5 6" key="1">
    <citation type="submission" date="2017-11" db="EMBL/GenBank/DDBJ databases">
        <title>De novo assembly and phasing of dikaryotic genomes from two isolates of Puccinia coronata f. sp. avenae, the causal agent of oat crown rust.</title>
        <authorList>
            <person name="Miller M.E."/>
            <person name="Zhang Y."/>
            <person name="Omidvar V."/>
            <person name="Sperschneider J."/>
            <person name="Schwessinger B."/>
            <person name="Raley C."/>
            <person name="Palmer J.M."/>
            <person name="Garnica D."/>
            <person name="Upadhyaya N."/>
            <person name="Rathjen J."/>
            <person name="Taylor J.M."/>
            <person name="Park R.F."/>
            <person name="Dodds P.N."/>
            <person name="Hirsch C.D."/>
            <person name="Kianian S.F."/>
            <person name="Figueroa M."/>
        </authorList>
    </citation>
    <scope>NUCLEOTIDE SEQUENCE [LARGE SCALE GENOMIC DNA]</scope>
    <source>
        <strain evidence="2">12NC29</strain>
        <strain evidence="3">12SD80</strain>
    </source>
</reference>
<gene>
    <name evidence="4" type="ORF">PCANC_10094</name>
    <name evidence="2" type="ORF">PCANC_17841</name>
    <name evidence="3" type="ORF">PCASD_05168</name>
</gene>
<dbReference type="Proteomes" id="UP000235392">
    <property type="component" value="Unassembled WGS sequence"/>
</dbReference>
<evidence type="ECO:0000313" key="2">
    <source>
        <dbReference type="EMBL" id="PLW14211.1"/>
    </source>
</evidence>
<evidence type="ECO:0000256" key="1">
    <source>
        <dbReference type="SAM" id="MobiDB-lite"/>
    </source>
</evidence>
<comment type="caution">
    <text evidence="2">The sequence shown here is derived from an EMBL/GenBank/DDBJ whole genome shotgun (WGS) entry which is preliminary data.</text>
</comment>
<dbReference type="EMBL" id="PGCI01000056">
    <property type="protein sequence ID" value="PLW44616.1"/>
    <property type="molecule type" value="Genomic_DNA"/>
</dbReference>
<accession>A0A2N5SLV0</accession>
<proteinExistence type="predicted"/>
<feature type="region of interest" description="Disordered" evidence="1">
    <location>
        <begin position="1"/>
        <end position="51"/>
    </location>
</feature>
<keyword evidence="5" id="KW-1185">Reference proteome</keyword>